<proteinExistence type="predicted"/>
<accession>A0AAV3X919</accession>
<dbReference type="RefSeq" id="WP_226578245.1">
    <property type="nucleotide sequence ID" value="NZ_BLAY01000024.1"/>
</dbReference>
<name>A0AAV3X919_9CYAN</name>
<keyword evidence="2" id="KW-1185">Reference proteome</keyword>
<reference evidence="1" key="1">
    <citation type="submission" date="2019-10" db="EMBL/GenBank/DDBJ databases">
        <title>Draft genome sequece of Microseira wollei NIES-4236.</title>
        <authorList>
            <person name="Yamaguchi H."/>
            <person name="Suzuki S."/>
            <person name="Kawachi M."/>
        </authorList>
    </citation>
    <scope>NUCLEOTIDE SEQUENCE</scope>
    <source>
        <strain evidence="1">NIES-4236</strain>
    </source>
</reference>
<dbReference type="Proteomes" id="UP001050975">
    <property type="component" value="Unassembled WGS sequence"/>
</dbReference>
<dbReference type="InterPro" id="IPR021109">
    <property type="entry name" value="Peptidase_aspartic_dom_sf"/>
</dbReference>
<evidence type="ECO:0000313" key="1">
    <source>
        <dbReference type="EMBL" id="GET37185.1"/>
    </source>
</evidence>
<dbReference type="Gene3D" id="2.40.70.10">
    <property type="entry name" value="Acid Proteases"/>
    <property type="match status" value="1"/>
</dbReference>
<protein>
    <recommendedName>
        <fullName evidence="3">Aspartyl protease</fullName>
    </recommendedName>
</protein>
<gene>
    <name evidence="1" type="ORF">MiSe_19380</name>
</gene>
<dbReference type="AlphaFoldDB" id="A0AAV3X919"/>
<evidence type="ECO:0008006" key="3">
    <source>
        <dbReference type="Google" id="ProtNLM"/>
    </source>
</evidence>
<sequence length="127" mass="14225">MILGRFGEIGELLFDIDLIGANEEILPVEALLDTGFTSGWLALDLQDAEALGWTLIERRRVMRTAQGETFFALYQGRVIIGEEEFTIPVHARVGVQEILLGLQWLRTQRLVVDFPQGLLTLELSPSS</sequence>
<dbReference type="EMBL" id="BLAY01000024">
    <property type="protein sequence ID" value="GET37185.1"/>
    <property type="molecule type" value="Genomic_DNA"/>
</dbReference>
<organism evidence="1 2">
    <name type="scientific">Microseira wollei NIES-4236</name>
    <dbReference type="NCBI Taxonomy" id="2530354"/>
    <lineage>
        <taxon>Bacteria</taxon>
        <taxon>Bacillati</taxon>
        <taxon>Cyanobacteriota</taxon>
        <taxon>Cyanophyceae</taxon>
        <taxon>Oscillatoriophycideae</taxon>
        <taxon>Aerosakkonematales</taxon>
        <taxon>Aerosakkonemataceae</taxon>
        <taxon>Microseira</taxon>
    </lineage>
</organism>
<comment type="caution">
    <text evidence="1">The sequence shown here is derived from an EMBL/GenBank/DDBJ whole genome shotgun (WGS) entry which is preliminary data.</text>
</comment>
<evidence type="ECO:0000313" key="2">
    <source>
        <dbReference type="Proteomes" id="UP001050975"/>
    </source>
</evidence>